<dbReference type="PRINTS" id="PR00604">
    <property type="entry name" value="CYTCHRMECIAB"/>
</dbReference>
<dbReference type="GO" id="GO:0020037">
    <property type="term" value="F:heme binding"/>
    <property type="evidence" value="ECO:0007669"/>
    <property type="project" value="InterPro"/>
</dbReference>
<evidence type="ECO:0000259" key="7">
    <source>
        <dbReference type="PROSITE" id="PS51007"/>
    </source>
</evidence>
<dbReference type="PANTHER" id="PTHR11961">
    <property type="entry name" value="CYTOCHROME C"/>
    <property type="match status" value="1"/>
</dbReference>
<dbReference type="GO" id="GO:0009055">
    <property type="term" value="F:electron transfer activity"/>
    <property type="evidence" value="ECO:0007669"/>
    <property type="project" value="InterPro"/>
</dbReference>
<protein>
    <submittedName>
        <fullName evidence="8">Cytochrome c</fullName>
    </submittedName>
</protein>
<evidence type="ECO:0000313" key="9">
    <source>
        <dbReference type="Proteomes" id="UP000295733"/>
    </source>
</evidence>
<evidence type="ECO:0000256" key="3">
    <source>
        <dbReference type="ARBA" id="ARBA00022723"/>
    </source>
</evidence>
<feature type="domain" description="Cytochrome c" evidence="7">
    <location>
        <begin position="71"/>
        <end position="170"/>
    </location>
</feature>
<gene>
    <name evidence="8" type="ORF">EV656_101406</name>
</gene>
<proteinExistence type="predicted"/>
<dbReference type="InterPro" id="IPR009056">
    <property type="entry name" value="Cyt_c-like_dom"/>
</dbReference>
<dbReference type="EMBL" id="SLXL01000001">
    <property type="protein sequence ID" value="TCP27498.1"/>
    <property type="molecule type" value="Genomic_DNA"/>
</dbReference>
<dbReference type="SUPFAM" id="SSF46626">
    <property type="entry name" value="Cytochrome c"/>
    <property type="match status" value="1"/>
</dbReference>
<evidence type="ECO:0000256" key="6">
    <source>
        <dbReference type="PROSITE-ProRule" id="PRU00433"/>
    </source>
</evidence>
<keyword evidence="1" id="KW-0813">Transport</keyword>
<dbReference type="AlphaFoldDB" id="A0A4R2P0B8"/>
<evidence type="ECO:0000256" key="5">
    <source>
        <dbReference type="ARBA" id="ARBA00023004"/>
    </source>
</evidence>
<dbReference type="Proteomes" id="UP000295733">
    <property type="component" value="Unassembled WGS sequence"/>
</dbReference>
<dbReference type="Pfam" id="PF00034">
    <property type="entry name" value="Cytochrom_C"/>
    <property type="match status" value="1"/>
</dbReference>
<keyword evidence="9" id="KW-1185">Reference proteome</keyword>
<evidence type="ECO:0000256" key="2">
    <source>
        <dbReference type="ARBA" id="ARBA00022617"/>
    </source>
</evidence>
<accession>A0A4R2P0B8</accession>
<name>A0A4R2P0B8_RHOAD</name>
<dbReference type="Gene3D" id="1.10.760.10">
    <property type="entry name" value="Cytochrome c-like domain"/>
    <property type="match status" value="1"/>
</dbReference>
<keyword evidence="2 6" id="KW-0349">Heme</keyword>
<dbReference type="RefSeq" id="WP_132598918.1">
    <property type="nucleotide sequence ID" value="NZ_NRRP01000021.1"/>
</dbReference>
<sequence>MANTPSFTKLAATASAALVALVFINMAGKALYTKPELESPAYVILEETDDTETAAAEPEVELTFEELLAQADVDAGARVFKECRACHKVEEGVHAVGPSLYGVVGRAVASFDDFNYSGALDGTAEVWTPQAISEFITNPREYAPGTAMTYNGLRDAEDRANVIAYLQSVDG</sequence>
<keyword evidence="4" id="KW-0249">Electron transport</keyword>
<dbReference type="InterPro" id="IPR002327">
    <property type="entry name" value="Cyt_c_1A/1B"/>
</dbReference>
<dbReference type="PROSITE" id="PS51007">
    <property type="entry name" value="CYTC"/>
    <property type="match status" value="1"/>
</dbReference>
<evidence type="ECO:0000256" key="1">
    <source>
        <dbReference type="ARBA" id="ARBA00022448"/>
    </source>
</evidence>
<dbReference type="GO" id="GO:0046872">
    <property type="term" value="F:metal ion binding"/>
    <property type="evidence" value="ECO:0007669"/>
    <property type="project" value="UniProtKB-KW"/>
</dbReference>
<evidence type="ECO:0000256" key="4">
    <source>
        <dbReference type="ARBA" id="ARBA00022982"/>
    </source>
</evidence>
<keyword evidence="5 6" id="KW-0408">Iron</keyword>
<organism evidence="8 9">
    <name type="scientific">Rhodovulum adriaticum</name>
    <name type="common">Rhodopseudomonas adriatica</name>
    <dbReference type="NCBI Taxonomy" id="35804"/>
    <lineage>
        <taxon>Bacteria</taxon>
        <taxon>Pseudomonadati</taxon>
        <taxon>Pseudomonadota</taxon>
        <taxon>Alphaproteobacteria</taxon>
        <taxon>Rhodobacterales</taxon>
        <taxon>Paracoccaceae</taxon>
        <taxon>Rhodovulum</taxon>
    </lineage>
</organism>
<dbReference type="InterPro" id="IPR036909">
    <property type="entry name" value="Cyt_c-like_dom_sf"/>
</dbReference>
<comment type="caution">
    <text evidence="8">The sequence shown here is derived from an EMBL/GenBank/DDBJ whole genome shotgun (WGS) entry which is preliminary data.</text>
</comment>
<evidence type="ECO:0000313" key="8">
    <source>
        <dbReference type="EMBL" id="TCP27498.1"/>
    </source>
</evidence>
<dbReference type="OrthoDB" id="9779283at2"/>
<keyword evidence="3 6" id="KW-0479">Metal-binding</keyword>
<reference evidence="8 9" key="1">
    <citation type="submission" date="2019-03" db="EMBL/GenBank/DDBJ databases">
        <title>Genomic Encyclopedia of Type Strains, Phase IV (KMG-IV): sequencing the most valuable type-strain genomes for metagenomic binning, comparative biology and taxonomic classification.</title>
        <authorList>
            <person name="Goeker M."/>
        </authorList>
    </citation>
    <scope>NUCLEOTIDE SEQUENCE [LARGE SCALE GENOMIC DNA]</scope>
    <source>
        <strain evidence="8 9">DSM 2781</strain>
    </source>
</reference>